<organism evidence="2 3">
    <name type="scientific">Chlorogloeopsis fritschii PCC 6912</name>
    <dbReference type="NCBI Taxonomy" id="211165"/>
    <lineage>
        <taxon>Bacteria</taxon>
        <taxon>Bacillati</taxon>
        <taxon>Cyanobacteriota</taxon>
        <taxon>Cyanophyceae</taxon>
        <taxon>Nostocales</taxon>
        <taxon>Chlorogloeopsidaceae</taxon>
        <taxon>Chlorogloeopsis</taxon>
    </lineage>
</organism>
<accession>A0A3S1AE65</accession>
<evidence type="ECO:0000313" key="2">
    <source>
        <dbReference type="EMBL" id="RUR77047.1"/>
    </source>
</evidence>
<dbReference type="SUPFAM" id="SSF47598">
    <property type="entry name" value="Ribbon-helix-helix"/>
    <property type="match status" value="1"/>
</dbReference>
<gene>
    <name evidence="2" type="ORF">PCC6912_40060</name>
</gene>
<dbReference type="RefSeq" id="WP_016879383.1">
    <property type="nucleotide sequence ID" value="NZ_AJLN01000058.1"/>
</dbReference>
<evidence type="ECO:0000259" key="1">
    <source>
        <dbReference type="Pfam" id="PF07878"/>
    </source>
</evidence>
<dbReference type="EMBL" id="RSCJ01000018">
    <property type="protein sequence ID" value="RUR77047.1"/>
    <property type="molecule type" value="Genomic_DNA"/>
</dbReference>
<proteinExistence type="predicted"/>
<reference evidence="2 3" key="1">
    <citation type="journal article" date="2019" name="Genome Biol. Evol.">
        <title>Day and night: Metabolic profiles and evolutionary relationships of six axenic non-marine cyanobacteria.</title>
        <authorList>
            <person name="Will S.E."/>
            <person name="Henke P."/>
            <person name="Boedeker C."/>
            <person name="Huang S."/>
            <person name="Brinkmann H."/>
            <person name="Rohde M."/>
            <person name="Jarek M."/>
            <person name="Friedl T."/>
            <person name="Seufert S."/>
            <person name="Schumacher M."/>
            <person name="Overmann J."/>
            <person name="Neumann-Schaal M."/>
            <person name="Petersen J."/>
        </authorList>
    </citation>
    <scope>NUCLEOTIDE SEQUENCE [LARGE SCALE GENOMIC DNA]</scope>
    <source>
        <strain evidence="2 3">PCC 6912</strain>
    </source>
</reference>
<comment type="caution">
    <text evidence="2">The sequence shown here is derived from an EMBL/GenBank/DDBJ whole genome shotgun (WGS) entry which is preliminary data.</text>
</comment>
<dbReference type="Pfam" id="PF07878">
    <property type="entry name" value="RHH_5"/>
    <property type="match status" value="1"/>
</dbReference>
<protein>
    <recommendedName>
        <fullName evidence="1">CopG-like ribbon-helix-helix domain-containing protein</fullName>
    </recommendedName>
</protein>
<sequence length="54" mass="6278">MAGKWRVVTYLANEELLKKLEEWARSENRSVSNLAATILTKAIEEREKNSDRTK</sequence>
<keyword evidence="3" id="KW-1185">Reference proteome</keyword>
<feature type="domain" description="CopG-like ribbon-helix-helix" evidence="1">
    <location>
        <begin position="14"/>
        <end position="47"/>
    </location>
</feature>
<evidence type="ECO:0000313" key="3">
    <source>
        <dbReference type="Proteomes" id="UP000268857"/>
    </source>
</evidence>
<dbReference type="AlphaFoldDB" id="A0A3S1AE65"/>
<dbReference type="Proteomes" id="UP000268857">
    <property type="component" value="Unassembled WGS sequence"/>
</dbReference>
<dbReference type="InterPro" id="IPR010985">
    <property type="entry name" value="Ribbon_hlx_hlx"/>
</dbReference>
<name>A0A3S1AE65_CHLFR</name>
<dbReference type="InterPro" id="IPR012869">
    <property type="entry name" value="RHH_5"/>
</dbReference>
<dbReference type="GO" id="GO:0006355">
    <property type="term" value="P:regulation of DNA-templated transcription"/>
    <property type="evidence" value="ECO:0007669"/>
    <property type="project" value="InterPro"/>
</dbReference>
<dbReference type="OrthoDB" id="517981at2"/>